<evidence type="ECO:0000313" key="1">
    <source>
        <dbReference type="EMBL" id="KAJ8122247.1"/>
    </source>
</evidence>
<protein>
    <submittedName>
        <fullName evidence="1">Uncharacterized protein</fullName>
    </submittedName>
</protein>
<reference evidence="1" key="1">
    <citation type="submission" date="2022-12" db="EMBL/GenBank/DDBJ databases">
        <title>Genome Sequence of Lasiodiplodia mahajangana.</title>
        <authorList>
            <person name="Buettner E."/>
        </authorList>
    </citation>
    <scope>NUCLEOTIDE SEQUENCE</scope>
    <source>
        <strain evidence="1">VT137</strain>
    </source>
</reference>
<accession>A0ACC2J4J9</accession>
<dbReference type="Proteomes" id="UP001153332">
    <property type="component" value="Unassembled WGS sequence"/>
</dbReference>
<sequence length="241" mass="27133">MEFFCVRTKPRHAKGRYNKWESSKEEETRKKKQTSIARIVQVEARLREDIAKNKKPGKQSHRRSKAREMSTQSYTNSPRVDVGAPDEEPQCPCVCCRARARAQQQQHARTPTHNTSRPLGGDDTLPSLDGQAQQNLQHSAVPSSQIYVHPYSTEHHRFPVVDHSITCHGRHPGPHPTCYMAIVPDGANFGDIEAALASRPGLTVMARILENGELAPIRTFVTIRNLRMASLQLEIWDSGNL</sequence>
<name>A0ACC2J4J9_9PEZI</name>
<comment type="caution">
    <text evidence="1">The sequence shown here is derived from an EMBL/GenBank/DDBJ whole genome shotgun (WGS) entry which is preliminary data.</text>
</comment>
<organism evidence="1 2">
    <name type="scientific">Lasiodiplodia mahajangana</name>
    <dbReference type="NCBI Taxonomy" id="1108764"/>
    <lineage>
        <taxon>Eukaryota</taxon>
        <taxon>Fungi</taxon>
        <taxon>Dikarya</taxon>
        <taxon>Ascomycota</taxon>
        <taxon>Pezizomycotina</taxon>
        <taxon>Dothideomycetes</taxon>
        <taxon>Dothideomycetes incertae sedis</taxon>
        <taxon>Botryosphaeriales</taxon>
        <taxon>Botryosphaeriaceae</taxon>
        <taxon>Lasiodiplodia</taxon>
    </lineage>
</organism>
<proteinExistence type="predicted"/>
<dbReference type="EMBL" id="JAPUUL010003610">
    <property type="protein sequence ID" value="KAJ8122247.1"/>
    <property type="molecule type" value="Genomic_DNA"/>
</dbReference>
<gene>
    <name evidence="1" type="ORF">O1611_g9886</name>
</gene>
<keyword evidence="2" id="KW-1185">Reference proteome</keyword>
<evidence type="ECO:0000313" key="2">
    <source>
        <dbReference type="Proteomes" id="UP001153332"/>
    </source>
</evidence>